<evidence type="ECO:0000256" key="4">
    <source>
        <dbReference type="ARBA" id="ARBA00022840"/>
    </source>
</evidence>
<proteinExistence type="predicted"/>
<dbReference type="CDD" id="cd18791">
    <property type="entry name" value="SF2_C_RHA"/>
    <property type="match status" value="1"/>
</dbReference>
<name>A0A8S3TWG5_MYTED</name>
<evidence type="ECO:0000313" key="7">
    <source>
        <dbReference type="Proteomes" id="UP000683360"/>
    </source>
</evidence>
<dbReference type="AlphaFoldDB" id="A0A8S3TWG5"/>
<keyword evidence="1" id="KW-0547">Nucleotide-binding</keyword>
<dbReference type="InterPro" id="IPR001650">
    <property type="entry name" value="Helicase_C-like"/>
</dbReference>
<dbReference type="SUPFAM" id="SSF52540">
    <property type="entry name" value="P-loop containing nucleoside triphosphate hydrolases"/>
    <property type="match status" value="1"/>
</dbReference>
<dbReference type="GO" id="GO:0016787">
    <property type="term" value="F:hydrolase activity"/>
    <property type="evidence" value="ECO:0007669"/>
    <property type="project" value="UniProtKB-KW"/>
</dbReference>
<dbReference type="SMART" id="SM00490">
    <property type="entry name" value="HELICc"/>
    <property type="match status" value="1"/>
</dbReference>
<reference evidence="6" key="1">
    <citation type="submission" date="2021-03" db="EMBL/GenBank/DDBJ databases">
        <authorList>
            <person name="Bekaert M."/>
        </authorList>
    </citation>
    <scope>NUCLEOTIDE SEQUENCE</scope>
</reference>
<dbReference type="Gene3D" id="3.40.50.300">
    <property type="entry name" value="P-loop containing nucleotide triphosphate hydrolases"/>
    <property type="match status" value="1"/>
</dbReference>
<dbReference type="PANTHER" id="PTHR18934">
    <property type="entry name" value="ATP-DEPENDENT RNA HELICASE"/>
    <property type="match status" value="1"/>
</dbReference>
<dbReference type="PROSITE" id="PS51194">
    <property type="entry name" value="HELICASE_CTER"/>
    <property type="match status" value="1"/>
</dbReference>
<protein>
    <submittedName>
        <fullName evidence="6">DHX8</fullName>
        <ecNumber evidence="6">3.6.4.13</ecNumber>
    </submittedName>
</protein>
<gene>
    <name evidence="6" type="ORF">MEDL_45852</name>
</gene>
<organism evidence="6 7">
    <name type="scientific">Mytilus edulis</name>
    <name type="common">Blue mussel</name>
    <dbReference type="NCBI Taxonomy" id="6550"/>
    <lineage>
        <taxon>Eukaryota</taxon>
        <taxon>Metazoa</taxon>
        <taxon>Spiralia</taxon>
        <taxon>Lophotrochozoa</taxon>
        <taxon>Mollusca</taxon>
        <taxon>Bivalvia</taxon>
        <taxon>Autobranchia</taxon>
        <taxon>Pteriomorphia</taxon>
        <taxon>Mytilida</taxon>
        <taxon>Mytiloidea</taxon>
        <taxon>Mytilidae</taxon>
        <taxon>Mytilinae</taxon>
        <taxon>Mytilus</taxon>
    </lineage>
</organism>
<keyword evidence="3" id="KW-0347">Helicase</keyword>
<feature type="domain" description="Helicase C-terminal" evidence="5">
    <location>
        <begin position="31"/>
        <end position="202"/>
    </location>
</feature>
<dbReference type="Gene3D" id="1.10.10.2130">
    <property type="entry name" value="DEAH helicase family, winged-helix domain"/>
    <property type="match status" value="1"/>
</dbReference>
<evidence type="ECO:0000256" key="2">
    <source>
        <dbReference type="ARBA" id="ARBA00022801"/>
    </source>
</evidence>
<dbReference type="Proteomes" id="UP000683360">
    <property type="component" value="Unassembled WGS sequence"/>
</dbReference>
<keyword evidence="2 6" id="KW-0378">Hydrolase</keyword>
<evidence type="ECO:0000256" key="1">
    <source>
        <dbReference type="ARBA" id="ARBA00022741"/>
    </source>
</evidence>
<dbReference type="OrthoDB" id="10253254at2759"/>
<dbReference type="GO" id="GO:0005524">
    <property type="term" value="F:ATP binding"/>
    <property type="evidence" value="ECO:0007669"/>
    <property type="project" value="UniProtKB-KW"/>
</dbReference>
<dbReference type="GO" id="GO:0003724">
    <property type="term" value="F:RNA helicase activity"/>
    <property type="evidence" value="ECO:0007669"/>
    <property type="project" value="UniProtKB-EC"/>
</dbReference>
<keyword evidence="4" id="KW-0067">ATP-binding</keyword>
<dbReference type="PANTHER" id="PTHR18934:SF91">
    <property type="entry name" value="PRE-MRNA-SPLICING FACTOR ATP-DEPENDENT RNA HELICASE PRP16"/>
    <property type="match status" value="1"/>
</dbReference>
<sequence>MSGTASFWSNVSVDVAWTEDELTSENYEQAALDKTIEVHHSEEKGDVLTFLTSPIEVERCCNAFENALNSETDFICLPLHGRLQPIEQQKVFDPPPKGKRKIVFATNSAETSITIPGIKYVIDTGVAKEMQFDPKRNISALCVTTITKSSADQRKGRAGRTDAGKCFRLYSLDTYNDMARNSRPEILRVHLGHALLKLMELGVVPLDFDFVQAPPREMMDAAMETLESVGAVSNGKITLGNGSLNYLLIQNLEDSFTMRLRKISGSNEEKSKADKLKVRFCHEGGDLMTMLNVYREWHDQPEKTKGAWCSENSINGKSIRGVRETVNEVLNILKNDLGEKPKFKLKLPL</sequence>
<evidence type="ECO:0000259" key="5">
    <source>
        <dbReference type="PROSITE" id="PS51194"/>
    </source>
</evidence>
<comment type="caution">
    <text evidence="6">The sequence shown here is derived from an EMBL/GenBank/DDBJ whole genome shotgun (WGS) entry which is preliminary data.</text>
</comment>
<accession>A0A8S3TWG5</accession>
<dbReference type="GO" id="GO:0003723">
    <property type="term" value="F:RNA binding"/>
    <property type="evidence" value="ECO:0007669"/>
    <property type="project" value="TreeGrafter"/>
</dbReference>
<dbReference type="EC" id="3.6.4.13" evidence="6"/>
<dbReference type="InterPro" id="IPR027417">
    <property type="entry name" value="P-loop_NTPase"/>
</dbReference>
<evidence type="ECO:0000313" key="6">
    <source>
        <dbReference type="EMBL" id="CAG2233111.1"/>
    </source>
</evidence>
<dbReference type="Pfam" id="PF00271">
    <property type="entry name" value="Helicase_C"/>
    <property type="match status" value="1"/>
</dbReference>
<keyword evidence="7" id="KW-1185">Reference proteome</keyword>
<dbReference type="EMBL" id="CAJPWZ010002200">
    <property type="protein sequence ID" value="CAG2233111.1"/>
    <property type="molecule type" value="Genomic_DNA"/>
</dbReference>
<dbReference type="InterPro" id="IPR042035">
    <property type="entry name" value="DEAH_win-hel_dom"/>
</dbReference>
<evidence type="ECO:0000256" key="3">
    <source>
        <dbReference type="ARBA" id="ARBA00022806"/>
    </source>
</evidence>